<comment type="caution">
    <text evidence="2">The sequence shown here is derived from an EMBL/GenBank/DDBJ whole genome shotgun (WGS) entry which is preliminary data.</text>
</comment>
<feature type="compositionally biased region" description="Polar residues" evidence="1">
    <location>
        <begin position="211"/>
        <end position="222"/>
    </location>
</feature>
<protein>
    <submittedName>
        <fullName evidence="2">Uncharacterized protein</fullName>
    </submittedName>
</protein>
<name>A0ABD0K886_9CAEN</name>
<dbReference type="Proteomes" id="UP001519460">
    <property type="component" value="Unassembled WGS sequence"/>
</dbReference>
<organism evidence="2 3">
    <name type="scientific">Batillaria attramentaria</name>
    <dbReference type="NCBI Taxonomy" id="370345"/>
    <lineage>
        <taxon>Eukaryota</taxon>
        <taxon>Metazoa</taxon>
        <taxon>Spiralia</taxon>
        <taxon>Lophotrochozoa</taxon>
        <taxon>Mollusca</taxon>
        <taxon>Gastropoda</taxon>
        <taxon>Caenogastropoda</taxon>
        <taxon>Sorbeoconcha</taxon>
        <taxon>Cerithioidea</taxon>
        <taxon>Batillariidae</taxon>
        <taxon>Batillaria</taxon>
    </lineage>
</organism>
<accession>A0ABD0K886</accession>
<reference evidence="2 3" key="1">
    <citation type="journal article" date="2023" name="Sci. Data">
        <title>Genome assembly of the Korean intertidal mud-creeper Batillaria attramentaria.</title>
        <authorList>
            <person name="Patra A.K."/>
            <person name="Ho P.T."/>
            <person name="Jun S."/>
            <person name="Lee S.J."/>
            <person name="Kim Y."/>
            <person name="Won Y.J."/>
        </authorList>
    </citation>
    <scope>NUCLEOTIDE SEQUENCE [LARGE SCALE GENOMIC DNA]</scope>
    <source>
        <strain evidence="2">Wonlab-2016</strain>
    </source>
</reference>
<sequence length="242" mass="26882">MMSKESIYRLASQWKSLQNDRNSLQQFQTAVQDFVGRLVAMETSFTRLAEETSKPEVVENEELAREFLDQFRVSTPFFVRDSSHALLTGSGGGWKAVSVVKKVVCVPQLLPLTPSGGNNSLLYEDHLQSVKFIMAKVGQAYQHPRTVHVAKYEVRAGRILPSRERFLPKCQTKRLAADTPYDQQVSGRCSKASLSGESSSKASLSGESSRQETGVWQQQKVSGSARRYSASPSLSRCLCGQK</sequence>
<evidence type="ECO:0000256" key="1">
    <source>
        <dbReference type="SAM" id="MobiDB-lite"/>
    </source>
</evidence>
<feature type="compositionally biased region" description="Low complexity" evidence="1">
    <location>
        <begin position="190"/>
        <end position="208"/>
    </location>
</feature>
<evidence type="ECO:0000313" key="3">
    <source>
        <dbReference type="Proteomes" id="UP001519460"/>
    </source>
</evidence>
<proteinExistence type="predicted"/>
<evidence type="ECO:0000313" key="2">
    <source>
        <dbReference type="EMBL" id="KAK7483315.1"/>
    </source>
</evidence>
<gene>
    <name evidence="2" type="ORF">BaRGS_00025482</name>
</gene>
<dbReference type="EMBL" id="JACVVK020000229">
    <property type="protein sequence ID" value="KAK7483315.1"/>
    <property type="molecule type" value="Genomic_DNA"/>
</dbReference>
<dbReference type="AlphaFoldDB" id="A0ABD0K886"/>
<feature type="region of interest" description="Disordered" evidence="1">
    <location>
        <begin position="188"/>
        <end position="242"/>
    </location>
</feature>
<keyword evidence="3" id="KW-1185">Reference proteome</keyword>